<dbReference type="Gene3D" id="1.10.510.10">
    <property type="entry name" value="Transferase(Phosphotransferase) domain 1"/>
    <property type="match status" value="1"/>
</dbReference>
<dbReference type="Proteomes" id="UP000429523">
    <property type="component" value="Unassembled WGS sequence"/>
</dbReference>
<dbReference type="AlphaFoldDB" id="A0A6A3ELI0"/>
<sequence>MEDLSLAETVELLTQTLLKKLRRRCEGPYAVFAGVVDRLRVLSKLLLEYQDLDTLVEGDEAIVNLLHQLNRSHLLRATDSSTDTESQRKNSHLQALLDAIARSRLAFVAHERIDDLVRVFLPQGEADLDWRTQWREDCDEQLQQFKMRLLQCEAEGMQPTERRGFLAKFRQYLGASSEESVVNDLSQKIVAMLEAREPEPEIERPQFQQSSIGGGPIEDAGISWQVDLVVLSPWQPRKRPQLTVGTLQTKEHKEYIPAHEIEFHTSWSSWHEKEDTSDSSSSSLFLGSWLDTTVAIQLAGDNSSDQDEVFDGGENGDTFDRQVCTWFRLDHPNVLKLFGGCDDTLHEIDTSHSPVPARAESTGLRFFVCEFAPTGTLRQLLDHHQQNGTSKSTRLLVTWTKLYETSLGLKYLHQRGIVHGRLRCREILVGNDGQAKLAVFGSKCNSKSSSDGRRKRDPLLRWTAPERLGIGPVSTYRAPPTMEADVFALGMCVLEAVTLKAPWKPLPDCDVRAAMTTGSTLPPRPQGGFTDEEWNLVRQMCCLDPRRRPNISSIVHQLESFVSKSAAEVIAAKSKTQTTGKSTVPRIQGIDLSGEMEGSDGSAGVSDTTTSSSGTTALEEIAIADLLGAVQSMVGTVSEYSAMNEQMCARILDIYSKLRVAASPWSGALADNSAKSRQWWIRAAQRHIQVPKNL</sequence>
<comment type="caution">
    <text evidence="3">The sequence shown here is derived from an EMBL/GenBank/DDBJ whole genome shotgun (WGS) entry which is preliminary data.</text>
</comment>
<proteinExistence type="predicted"/>
<dbReference type="PANTHER" id="PTHR44329:SF214">
    <property type="entry name" value="PROTEIN KINASE DOMAIN-CONTAINING PROTEIN"/>
    <property type="match status" value="1"/>
</dbReference>
<accession>A0A6A3ELI0</accession>
<dbReference type="GO" id="GO:0005524">
    <property type="term" value="F:ATP binding"/>
    <property type="evidence" value="ECO:0007669"/>
    <property type="project" value="InterPro"/>
</dbReference>
<organism evidence="3 4">
    <name type="scientific">Phytophthora fragariae</name>
    <dbReference type="NCBI Taxonomy" id="53985"/>
    <lineage>
        <taxon>Eukaryota</taxon>
        <taxon>Sar</taxon>
        <taxon>Stramenopiles</taxon>
        <taxon>Oomycota</taxon>
        <taxon>Peronosporomycetes</taxon>
        <taxon>Peronosporales</taxon>
        <taxon>Peronosporaceae</taxon>
        <taxon>Phytophthora</taxon>
    </lineage>
</organism>
<dbReference type="PANTHER" id="PTHR44329">
    <property type="entry name" value="SERINE/THREONINE-PROTEIN KINASE TNNI3K-RELATED"/>
    <property type="match status" value="1"/>
</dbReference>
<feature type="domain" description="Protein kinase" evidence="2">
    <location>
        <begin position="270"/>
        <end position="562"/>
    </location>
</feature>
<dbReference type="PROSITE" id="PS50011">
    <property type="entry name" value="PROTEIN_KINASE_DOM"/>
    <property type="match status" value="1"/>
</dbReference>
<name>A0A6A3ELI0_9STRA</name>
<evidence type="ECO:0000259" key="2">
    <source>
        <dbReference type="PROSITE" id="PS50011"/>
    </source>
</evidence>
<reference evidence="3 4" key="1">
    <citation type="submission" date="2018-08" db="EMBL/GenBank/DDBJ databases">
        <title>Genomic investigation of the strawberry pathogen Phytophthora fragariae indicates pathogenicity is determined by transcriptional variation in three key races.</title>
        <authorList>
            <person name="Adams T.M."/>
            <person name="Armitage A.D."/>
            <person name="Sobczyk M.K."/>
            <person name="Bates H.J."/>
            <person name="Dunwell J.M."/>
            <person name="Nellist C.F."/>
            <person name="Harrison R.J."/>
        </authorList>
    </citation>
    <scope>NUCLEOTIDE SEQUENCE [LARGE SCALE GENOMIC DNA]</scope>
    <source>
        <strain evidence="3 4">NOV-9</strain>
    </source>
</reference>
<evidence type="ECO:0000313" key="4">
    <source>
        <dbReference type="Proteomes" id="UP000429523"/>
    </source>
</evidence>
<dbReference type="Pfam" id="PF07714">
    <property type="entry name" value="PK_Tyr_Ser-Thr"/>
    <property type="match status" value="1"/>
</dbReference>
<dbReference type="InterPro" id="IPR051681">
    <property type="entry name" value="Ser/Thr_Kinases-Pseudokinases"/>
</dbReference>
<dbReference type="EMBL" id="QXGF01000916">
    <property type="protein sequence ID" value="KAE8934355.1"/>
    <property type="molecule type" value="Genomic_DNA"/>
</dbReference>
<dbReference type="SUPFAM" id="SSF56112">
    <property type="entry name" value="Protein kinase-like (PK-like)"/>
    <property type="match status" value="1"/>
</dbReference>
<dbReference type="InterPro" id="IPR000719">
    <property type="entry name" value="Prot_kinase_dom"/>
</dbReference>
<evidence type="ECO:0000313" key="3">
    <source>
        <dbReference type="EMBL" id="KAE8934355.1"/>
    </source>
</evidence>
<dbReference type="GO" id="GO:0004674">
    <property type="term" value="F:protein serine/threonine kinase activity"/>
    <property type="evidence" value="ECO:0007669"/>
    <property type="project" value="TreeGrafter"/>
</dbReference>
<evidence type="ECO:0000256" key="1">
    <source>
        <dbReference type="SAM" id="MobiDB-lite"/>
    </source>
</evidence>
<feature type="region of interest" description="Disordered" evidence="1">
    <location>
        <begin position="591"/>
        <end position="612"/>
    </location>
</feature>
<gene>
    <name evidence="3" type="ORF">PF009_g15668</name>
</gene>
<feature type="compositionally biased region" description="Low complexity" evidence="1">
    <location>
        <begin position="599"/>
        <end position="612"/>
    </location>
</feature>
<protein>
    <recommendedName>
        <fullName evidence="2">Protein kinase domain-containing protein</fullName>
    </recommendedName>
</protein>
<dbReference type="InterPro" id="IPR011009">
    <property type="entry name" value="Kinase-like_dom_sf"/>
</dbReference>
<dbReference type="InterPro" id="IPR001245">
    <property type="entry name" value="Ser-Thr/Tyr_kinase_cat_dom"/>
</dbReference>